<dbReference type="InterPro" id="IPR001387">
    <property type="entry name" value="Cro/C1-type_HTH"/>
</dbReference>
<dbReference type="GO" id="GO:0003677">
    <property type="term" value="F:DNA binding"/>
    <property type="evidence" value="ECO:0007669"/>
    <property type="project" value="InterPro"/>
</dbReference>
<dbReference type="RefSeq" id="WP_103912633.1">
    <property type="nucleotide sequence ID" value="NZ_FNUS01000001.1"/>
</dbReference>
<dbReference type="SUPFAM" id="SSF47413">
    <property type="entry name" value="lambda repressor-like DNA-binding domains"/>
    <property type="match status" value="1"/>
</dbReference>
<keyword evidence="3" id="KW-1185">Reference proteome</keyword>
<dbReference type="Proteomes" id="UP000236738">
    <property type="component" value="Unassembled WGS sequence"/>
</dbReference>
<feature type="domain" description="HTH cro/C1-type" evidence="1">
    <location>
        <begin position="153"/>
        <end position="178"/>
    </location>
</feature>
<dbReference type="Gene3D" id="1.10.10.60">
    <property type="entry name" value="Homeodomain-like"/>
    <property type="match status" value="1"/>
</dbReference>
<evidence type="ECO:0000313" key="2">
    <source>
        <dbReference type="EMBL" id="SEF68354.1"/>
    </source>
</evidence>
<dbReference type="EMBL" id="FNUS01000001">
    <property type="protein sequence ID" value="SEF68354.1"/>
    <property type="molecule type" value="Genomic_DNA"/>
</dbReference>
<gene>
    <name evidence="2" type="ORF">SAMN05421847_0626</name>
</gene>
<name>A0A1H5TZS7_9FLAO</name>
<dbReference type="Pfam" id="PF16264">
    <property type="entry name" value="SatD"/>
    <property type="match status" value="1"/>
</dbReference>
<dbReference type="InterPro" id="IPR010982">
    <property type="entry name" value="Lambda_DNA-bd_dom_sf"/>
</dbReference>
<protein>
    <submittedName>
        <fullName evidence="2">SatD family (SatD)</fullName>
    </submittedName>
</protein>
<organism evidence="2 3">
    <name type="scientific">Halpernia humi</name>
    <dbReference type="NCBI Taxonomy" id="493375"/>
    <lineage>
        <taxon>Bacteria</taxon>
        <taxon>Pseudomonadati</taxon>
        <taxon>Bacteroidota</taxon>
        <taxon>Flavobacteriia</taxon>
        <taxon>Flavobacteriales</taxon>
        <taxon>Weeksellaceae</taxon>
        <taxon>Chryseobacterium group</taxon>
        <taxon>Halpernia</taxon>
    </lineage>
</organism>
<proteinExistence type="predicted"/>
<dbReference type="CDD" id="cd00093">
    <property type="entry name" value="HTH_XRE"/>
    <property type="match status" value="1"/>
</dbReference>
<dbReference type="OrthoDB" id="7064118at2"/>
<reference evidence="3" key="1">
    <citation type="submission" date="2016-10" db="EMBL/GenBank/DDBJ databases">
        <authorList>
            <person name="Varghese N."/>
            <person name="Submissions S."/>
        </authorList>
    </citation>
    <scope>NUCLEOTIDE SEQUENCE [LARGE SCALE GENOMIC DNA]</scope>
    <source>
        <strain evidence="3">DSM 21580</strain>
    </source>
</reference>
<dbReference type="PROSITE" id="PS50943">
    <property type="entry name" value="HTH_CROC1"/>
    <property type="match status" value="1"/>
</dbReference>
<sequence length="202" mass="23275">MEAVITGDIVNSQKANSKTWLKALEVAIGDDFKNQQKWEIFRGDEFQYYIEDAKEVFLIILKIKSQIKMIKNLDIRMSVGFGTRDLAMNKVSLSNGSAFVNSGRNFENLKKEKINLIVNSGNKNFDDDLNLIFRWASETMDNWTPPVAETVFELLTNKNLTQEELAKKLDISQSSVSQRFKRANFGLLMETDQYFRKKLAEL</sequence>
<accession>A0A1H5TZS7</accession>
<evidence type="ECO:0000313" key="3">
    <source>
        <dbReference type="Proteomes" id="UP000236738"/>
    </source>
</evidence>
<dbReference type="InterPro" id="IPR032580">
    <property type="entry name" value="SatD"/>
</dbReference>
<evidence type="ECO:0000259" key="1">
    <source>
        <dbReference type="PROSITE" id="PS50943"/>
    </source>
</evidence>
<dbReference type="AlphaFoldDB" id="A0A1H5TZS7"/>